<comment type="caution">
    <text evidence="2">The sequence shown here is derived from an EMBL/GenBank/DDBJ whole genome shotgun (WGS) entry which is preliminary data.</text>
</comment>
<evidence type="ECO:0000313" key="2">
    <source>
        <dbReference type="EMBL" id="MBC5737328.1"/>
    </source>
</evidence>
<evidence type="ECO:0000313" key="3">
    <source>
        <dbReference type="Proteomes" id="UP000607645"/>
    </source>
</evidence>
<organism evidence="2 3">
    <name type="scientific">Lawsonibacter faecis</name>
    <dbReference type="NCBI Taxonomy" id="2763052"/>
    <lineage>
        <taxon>Bacteria</taxon>
        <taxon>Bacillati</taxon>
        <taxon>Bacillota</taxon>
        <taxon>Clostridia</taxon>
        <taxon>Eubacteriales</taxon>
        <taxon>Oscillospiraceae</taxon>
        <taxon>Lawsonibacter</taxon>
    </lineage>
</organism>
<feature type="compositionally biased region" description="Polar residues" evidence="1">
    <location>
        <begin position="1"/>
        <end position="10"/>
    </location>
</feature>
<feature type="region of interest" description="Disordered" evidence="1">
    <location>
        <begin position="1"/>
        <end position="37"/>
    </location>
</feature>
<dbReference type="RefSeq" id="WP_186919159.1">
    <property type="nucleotide sequence ID" value="NZ_JACOPQ010000007.1"/>
</dbReference>
<accession>A0A8J6MGS0</accession>
<dbReference type="EMBL" id="JACOPQ010000007">
    <property type="protein sequence ID" value="MBC5737328.1"/>
    <property type="molecule type" value="Genomic_DNA"/>
</dbReference>
<reference evidence="2" key="1">
    <citation type="submission" date="2020-08" db="EMBL/GenBank/DDBJ databases">
        <title>Genome public.</title>
        <authorList>
            <person name="Liu C."/>
            <person name="Sun Q."/>
        </authorList>
    </citation>
    <scope>NUCLEOTIDE SEQUENCE</scope>
    <source>
        <strain evidence="2">NSJ-52</strain>
    </source>
</reference>
<name>A0A8J6MGS0_9FIRM</name>
<dbReference type="Proteomes" id="UP000607645">
    <property type="component" value="Unassembled WGS sequence"/>
</dbReference>
<proteinExistence type="predicted"/>
<gene>
    <name evidence="2" type="ORF">H8S62_09960</name>
</gene>
<evidence type="ECO:0000256" key="1">
    <source>
        <dbReference type="SAM" id="MobiDB-lite"/>
    </source>
</evidence>
<dbReference type="AlphaFoldDB" id="A0A8J6MGS0"/>
<keyword evidence="3" id="KW-1185">Reference proteome</keyword>
<sequence>MDMTDSSPTGRSDFRSATPGTLDRSGEQVQRAPGSLDKMDLEVGARLDEIEKKLRRIT</sequence>
<protein>
    <submittedName>
        <fullName evidence="2">Uncharacterized protein</fullName>
    </submittedName>
</protein>